<proteinExistence type="predicted"/>
<keyword evidence="9" id="KW-0539">Nucleus</keyword>
<evidence type="ECO:0000256" key="2">
    <source>
        <dbReference type="ARBA" id="ARBA00022723"/>
    </source>
</evidence>
<comment type="caution">
    <text evidence="14">The sequence shown here is derived from an EMBL/GenBank/DDBJ whole genome shotgun (WGS) entry which is preliminary data.</text>
</comment>
<feature type="domain" description="Myb-like" evidence="11">
    <location>
        <begin position="253"/>
        <end position="297"/>
    </location>
</feature>
<dbReference type="SUPFAM" id="SSF46689">
    <property type="entry name" value="Homeodomain-like"/>
    <property type="match status" value="1"/>
</dbReference>
<keyword evidence="7" id="KW-0238">DNA-binding</keyword>
<dbReference type="GO" id="GO:0006508">
    <property type="term" value="P:proteolysis"/>
    <property type="evidence" value="ECO:0007669"/>
    <property type="project" value="UniProtKB-KW"/>
</dbReference>
<dbReference type="GO" id="GO:0003677">
    <property type="term" value="F:DNA binding"/>
    <property type="evidence" value="ECO:0007669"/>
    <property type="project" value="UniProtKB-KW"/>
</dbReference>
<keyword evidence="15" id="KW-1185">Reference proteome</keyword>
<evidence type="ECO:0000256" key="6">
    <source>
        <dbReference type="ARBA" id="ARBA00023049"/>
    </source>
</evidence>
<dbReference type="GO" id="GO:0046872">
    <property type="term" value="F:metal ion binding"/>
    <property type="evidence" value="ECO:0007669"/>
    <property type="project" value="UniProtKB-KW"/>
</dbReference>
<keyword evidence="2" id="KW-0479">Metal-binding</keyword>
<evidence type="ECO:0000313" key="14">
    <source>
        <dbReference type="EMBL" id="CAJ1941095.1"/>
    </source>
</evidence>
<dbReference type="InterPro" id="IPR017884">
    <property type="entry name" value="SANT_dom"/>
</dbReference>
<keyword evidence="3" id="KW-0378">Hydrolase</keyword>
<feature type="domain" description="SANT" evidence="12">
    <location>
        <begin position="250"/>
        <end position="301"/>
    </location>
</feature>
<evidence type="ECO:0000256" key="3">
    <source>
        <dbReference type="ARBA" id="ARBA00022801"/>
    </source>
</evidence>
<dbReference type="InterPro" id="IPR009057">
    <property type="entry name" value="Homeodomain-like_sf"/>
</dbReference>
<feature type="compositionally biased region" description="Polar residues" evidence="10">
    <location>
        <begin position="168"/>
        <end position="184"/>
    </location>
</feature>
<keyword evidence="1" id="KW-0645">Protease</keyword>
<evidence type="ECO:0000256" key="9">
    <source>
        <dbReference type="ARBA" id="ARBA00023242"/>
    </source>
</evidence>
<dbReference type="FunFam" id="1.10.10.60:FF:000151">
    <property type="entry name" value="histone H2A deubiquitinase MYSM1 isoform X2"/>
    <property type="match status" value="1"/>
</dbReference>
<dbReference type="InterPro" id="IPR005114">
    <property type="entry name" value="Helicase_assoc"/>
</dbReference>
<accession>A0AAD2FID5</accession>
<dbReference type="AlphaFoldDB" id="A0AAD2FID5"/>
<dbReference type="Proteomes" id="UP001295423">
    <property type="component" value="Unassembled WGS sequence"/>
</dbReference>
<feature type="domain" description="HTH myb-type" evidence="13">
    <location>
        <begin position="253"/>
        <end position="301"/>
    </location>
</feature>
<dbReference type="Gene3D" id="1.10.10.60">
    <property type="entry name" value="Homeodomain-like"/>
    <property type="match status" value="1"/>
</dbReference>
<dbReference type="SMART" id="SM00717">
    <property type="entry name" value="SANT"/>
    <property type="match status" value="1"/>
</dbReference>
<dbReference type="PANTHER" id="PTHR33418">
    <property type="entry name" value="HELICASE-ASSOCIATED"/>
    <property type="match status" value="1"/>
</dbReference>
<dbReference type="InterPro" id="IPR017930">
    <property type="entry name" value="Myb_dom"/>
</dbReference>
<dbReference type="PROSITE" id="PS51293">
    <property type="entry name" value="SANT"/>
    <property type="match status" value="1"/>
</dbReference>
<sequence length="332" mass="38131">MPKQYDNGWASHIKELKKFKEKFGHCNVRRTQKDYIRLSYWIRRVRGLYKLRRAGKRTSLTDERVKELDDLGFGWEGWSANRDDVFQTRIKEMKEFRKRHGHCNLPCPYAHNPTLKSWTNGMRQKYRQYQAGEKTTLTPEQIAELESIGFDWNVASTSSRRGAKVQPSHESVISNDQGSSQPYETQSYYQEHVSVPMNGGNSPSTPAGPFSGLESLAEICRVVSKEEEHSIHSSSQANTPNKKQRRKFKEGCGHWTDAEHEAFLEALDKFGRKWTKIASTIPTRSTSQVRSHAQKYFDKLKRGHQDVSDGDFGALVESIESGSYNFSQSSAR</sequence>
<dbReference type="Pfam" id="PF00249">
    <property type="entry name" value="Myb_DNA-binding"/>
    <property type="match status" value="1"/>
</dbReference>
<keyword evidence="4" id="KW-0862">Zinc</keyword>
<evidence type="ECO:0000259" key="12">
    <source>
        <dbReference type="PROSITE" id="PS51293"/>
    </source>
</evidence>
<evidence type="ECO:0000313" key="15">
    <source>
        <dbReference type="Proteomes" id="UP001295423"/>
    </source>
</evidence>
<keyword evidence="6" id="KW-0482">Metalloprotease</keyword>
<dbReference type="PROSITE" id="PS51294">
    <property type="entry name" value="HTH_MYB"/>
    <property type="match status" value="1"/>
</dbReference>
<evidence type="ECO:0000256" key="7">
    <source>
        <dbReference type="ARBA" id="ARBA00023125"/>
    </source>
</evidence>
<protein>
    <submittedName>
        <fullName evidence="14">Uncharacterized protein</fullName>
    </submittedName>
</protein>
<evidence type="ECO:0000256" key="8">
    <source>
        <dbReference type="ARBA" id="ARBA00023163"/>
    </source>
</evidence>
<dbReference type="GO" id="GO:0008237">
    <property type="term" value="F:metallopeptidase activity"/>
    <property type="evidence" value="ECO:0007669"/>
    <property type="project" value="UniProtKB-KW"/>
</dbReference>
<dbReference type="CDD" id="cd00167">
    <property type="entry name" value="SANT"/>
    <property type="match status" value="1"/>
</dbReference>
<keyword evidence="5" id="KW-0805">Transcription regulation</keyword>
<dbReference type="Pfam" id="PF03457">
    <property type="entry name" value="HA"/>
    <property type="match status" value="2"/>
</dbReference>
<dbReference type="Gene3D" id="6.10.140.530">
    <property type="match status" value="2"/>
</dbReference>
<feature type="region of interest" description="Disordered" evidence="10">
    <location>
        <begin position="227"/>
        <end position="249"/>
    </location>
</feature>
<feature type="region of interest" description="Disordered" evidence="10">
    <location>
        <begin position="159"/>
        <end position="184"/>
    </location>
</feature>
<gene>
    <name evidence="14" type="ORF">CYCCA115_LOCUS7350</name>
</gene>
<evidence type="ECO:0000256" key="10">
    <source>
        <dbReference type="SAM" id="MobiDB-lite"/>
    </source>
</evidence>
<evidence type="ECO:0000259" key="13">
    <source>
        <dbReference type="PROSITE" id="PS51294"/>
    </source>
</evidence>
<dbReference type="EMBL" id="CAKOGP040001001">
    <property type="protein sequence ID" value="CAJ1941095.1"/>
    <property type="molecule type" value="Genomic_DNA"/>
</dbReference>
<name>A0AAD2FID5_9STRA</name>
<evidence type="ECO:0000256" key="4">
    <source>
        <dbReference type="ARBA" id="ARBA00022833"/>
    </source>
</evidence>
<evidence type="ECO:0000256" key="1">
    <source>
        <dbReference type="ARBA" id="ARBA00022670"/>
    </source>
</evidence>
<keyword evidence="8" id="KW-0804">Transcription</keyword>
<dbReference type="InterPro" id="IPR001005">
    <property type="entry name" value="SANT/Myb"/>
</dbReference>
<dbReference type="PANTHER" id="PTHR33418:SF1">
    <property type="entry name" value="HELICASE-ASSOCIATED DOMAIN-CONTAINING PROTEIN"/>
    <property type="match status" value="1"/>
</dbReference>
<reference evidence="14" key="1">
    <citation type="submission" date="2023-08" db="EMBL/GenBank/DDBJ databases">
        <authorList>
            <person name="Audoor S."/>
            <person name="Bilcke G."/>
        </authorList>
    </citation>
    <scope>NUCLEOTIDE SEQUENCE</scope>
</reference>
<evidence type="ECO:0000259" key="11">
    <source>
        <dbReference type="PROSITE" id="PS50090"/>
    </source>
</evidence>
<evidence type="ECO:0000256" key="5">
    <source>
        <dbReference type="ARBA" id="ARBA00023015"/>
    </source>
</evidence>
<dbReference type="NCBIfam" id="TIGR01557">
    <property type="entry name" value="myb_SHAQKYF"/>
    <property type="match status" value="1"/>
</dbReference>
<organism evidence="14 15">
    <name type="scientific">Cylindrotheca closterium</name>
    <dbReference type="NCBI Taxonomy" id="2856"/>
    <lineage>
        <taxon>Eukaryota</taxon>
        <taxon>Sar</taxon>
        <taxon>Stramenopiles</taxon>
        <taxon>Ochrophyta</taxon>
        <taxon>Bacillariophyta</taxon>
        <taxon>Bacillariophyceae</taxon>
        <taxon>Bacillariophycidae</taxon>
        <taxon>Bacillariales</taxon>
        <taxon>Bacillariaceae</taxon>
        <taxon>Cylindrotheca</taxon>
    </lineage>
</organism>
<dbReference type="InterPro" id="IPR006447">
    <property type="entry name" value="Myb_dom_plants"/>
</dbReference>
<dbReference type="PROSITE" id="PS50090">
    <property type="entry name" value="MYB_LIKE"/>
    <property type="match status" value="1"/>
</dbReference>